<comment type="caution">
    <text evidence="2">The sequence shown here is derived from an EMBL/GenBank/DDBJ whole genome shotgun (WGS) entry which is preliminary data.</text>
</comment>
<accession>A0A4Y2R4V0</accession>
<evidence type="ECO:0000313" key="3">
    <source>
        <dbReference type="Proteomes" id="UP000499080"/>
    </source>
</evidence>
<dbReference type="Proteomes" id="UP000499080">
    <property type="component" value="Unassembled WGS sequence"/>
</dbReference>
<feature type="region of interest" description="Disordered" evidence="1">
    <location>
        <begin position="69"/>
        <end position="175"/>
    </location>
</feature>
<dbReference type="AlphaFoldDB" id="A0A4Y2R4V0"/>
<evidence type="ECO:0000256" key="1">
    <source>
        <dbReference type="SAM" id="MobiDB-lite"/>
    </source>
</evidence>
<feature type="compositionally biased region" description="Polar residues" evidence="1">
    <location>
        <begin position="166"/>
        <end position="175"/>
    </location>
</feature>
<feature type="compositionally biased region" description="Polar residues" evidence="1">
    <location>
        <begin position="69"/>
        <end position="82"/>
    </location>
</feature>
<name>A0A4Y2R4V0_ARAVE</name>
<protein>
    <submittedName>
        <fullName evidence="2">Uncharacterized protein</fullName>
    </submittedName>
</protein>
<organism evidence="2 3">
    <name type="scientific">Araneus ventricosus</name>
    <name type="common">Orbweaver spider</name>
    <name type="synonym">Epeira ventricosa</name>
    <dbReference type="NCBI Taxonomy" id="182803"/>
    <lineage>
        <taxon>Eukaryota</taxon>
        <taxon>Metazoa</taxon>
        <taxon>Ecdysozoa</taxon>
        <taxon>Arthropoda</taxon>
        <taxon>Chelicerata</taxon>
        <taxon>Arachnida</taxon>
        <taxon>Araneae</taxon>
        <taxon>Araneomorphae</taxon>
        <taxon>Entelegynae</taxon>
        <taxon>Araneoidea</taxon>
        <taxon>Araneidae</taxon>
        <taxon>Araneus</taxon>
    </lineage>
</organism>
<evidence type="ECO:0000313" key="2">
    <source>
        <dbReference type="EMBL" id="GBN70712.1"/>
    </source>
</evidence>
<feature type="compositionally biased region" description="Basic residues" evidence="1">
    <location>
        <begin position="101"/>
        <end position="111"/>
    </location>
</feature>
<sequence>MPPCPAAIENERFDCPSIQSEESPHSPREKTACHHRHWTLDTEHPPPVFVSEDMGRIGRGLWKNLLSSANTAKGTDSTSSGRPTRACKPEACSVKRQAIARSHHSLYHHRPSLGPGPPPTPLGQLKTQPFRVVYHQTPTPTGHRKSSAIGGCQKTRKPTNLKPLVTLNTQAPKTS</sequence>
<gene>
    <name evidence="2" type="ORF">AVEN_30265_1</name>
</gene>
<keyword evidence="3" id="KW-1185">Reference proteome</keyword>
<dbReference type="EMBL" id="BGPR01015809">
    <property type="protein sequence ID" value="GBN70712.1"/>
    <property type="molecule type" value="Genomic_DNA"/>
</dbReference>
<feature type="compositionally biased region" description="Basic and acidic residues" evidence="1">
    <location>
        <begin position="22"/>
        <end position="34"/>
    </location>
</feature>
<proteinExistence type="predicted"/>
<feature type="region of interest" description="Disordered" evidence="1">
    <location>
        <begin position="1"/>
        <end position="34"/>
    </location>
</feature>
<reference evidence="2 3" key="1">
    <citation type="journal article" date="2019" name="Sci. Rep.">
        <title>Orb-weaving spider Araneus ventricosus genome elucidates the spidroin gene catalogue.</title>
        <authorList>
            <person name="Kono N."/>
            <person name="Nakamura H."/>
            <person name="Ohtoshi R."/>
            <person name="Moran D.A.P."/>
            <person name="Shinohara A."/>
            <person name="Yoshida Y."/>
            <person name="Fujiwara M."/>
            <person name="Mori M."/>
            <person name="Tomita M."/>
            <person name="Arakawa K."/>
        </authorList>
    </citation>
    <scope>NUCLEOTIDE SEQUENCE [LARGE SCALE GENOMIC DNA]</scope>
</reference>